<keyword evidence="1" id="KW-1133">Transmembrane helix</keyword>
<name>A0A075GCX1_9EURY</name>
<accession>A0A075GCX1</accession>
<keyword evidence="1" id="KW-0812">Transmembrane</keyword>
<protein>
    <submittedName>
        <fullName evidence="2">Uncharacterized protein</fullName>
    </submittedName>
</protein>
<organism evidence="2">
    <name type="scientific">uncultured marine group II/III euryarchaeote KM3_110_E06</name>
    <dbReference type="NCBI Taxonomy" id="1457852"/>
    <lineage>
        <taxon>Archaea</taxon>
        <taxon>Methanobacteriati</taxon>
        <taxon>Methanobacteriota</taxon>
        <taxon>environmental samples</taxon>
    </lineage>
</organism>
<feature type="transmembrane region" description="Helical" evidence="1">
    <location>
        <begin position="69"/>
        <end position="89"/>
    </location>
</feature>
<proteinExistence type="predicted"/>
<dbReference type="EMBL" id="KF900565">
    <property type="protein sequence ID" value="AIE99532.1"/>
    <property type="molecule type" value="Genomic_DNA"/>
</dbReference>
<evidence type="ECO:0000313" key="2">
    <source>
        <dbReference type="EMBL" id="AIE99532.1"/>
    </source>
</evidence>
<dbReference type="AlphaFoldDB" id="A0A075GCX1"/>
<sequence length="150" mass="16084">MPVVQAHGGNEATVSNPMVLFISIISSVFAWAAGSEWLTKNSSIGSPLVFCLAIFSGTVHILLGLDDLILMVGGIGVIGILMASLIPTLKRFKVQLKLGLGFVVSMTIIGYFVTNHDLHYISEDYLGIITKLAELGLLQQVLTNVDSHES</sequence>
<feature type="transmembrane region" description="Helical" evidence="1">
    <location>
        <begin position="44"/>
        <end position="63"/>
    </location>
</feature>
<reference evidence="2" key="1">
    <citation type="journal article" date="2014" name="Genome Biol. Evol.">
        <title>Pangenome evidence for extensive interdomain horizontal transfer affecting lineage core and shell genes in uncultured planktonic thaumarchaeota and euryarchaeota.</title>
        <authorList>
            <person name="Deschamps P."/>
            <person name="Zivanovic Y."/>
            <person name="Moreira D."/>
            <person name="Rodriguez-Valera F."/>
            <person name="Lopez-Garcia P."/>
        </authorList>
    </citation>
    <scope>NUCLEOTIDE SEQUENCE</scope>
</reference>
<evidence type="ECO:0000256" key="1">
    <source>
        <dbReference type="SAM" id="Phobius"/>
    </source>
</evidence>
<keyword evidence="1" id="KW-0472">Membrane</keyword>
<feature type="transmembrane region" description="Helical" evidence="1">
    <location>
        <begin position="12"/>
        <end position="32"/>
    </location>
</feature>
<feature type="transmembrane region" description="Helical" evidence="1">
    <location>
        <begin position="96"/>
        <end position="114"/>
    </location>
</feature>